<dbReference type="EMBL" id="FOVR01000001">
    <property type="protein sequence ID" value="SFN54457.1"/>
    <property type="molecule type" value="Genomic_DNA"/>
</dbReference>
<dbReference type="InterPro" id="IPR015424">
    <property type="entry name" value="PyrdxlP-dep_Trfase"/>
</dbReference>
<feature type="domain" description="HTH gntR-type" evidence="6">
    <location>
        <begin position="13"/>
        <end position="81"/>
    </location>
</feature>
<gene>
    <name evidence="7" type="ORF">SAMN04488056_101245</name>
</gene>
<dbReference type="Proteomes" id="UP000199236">
    <property type="component" value="Unassembled WGS sequence"/>
</dbReference>
<dbReference type="CDD" id="cd07377">
    <property type="entry name" value="WHTH_GntR"/>
    <property type="match status" value="1"/>
</dbReference>
<dbReference type="InterPro" id="IPR051446">
    <property type="entry name" value="HTH_trans_reg/aminotransferase"/>
</dbReference>
<proteinExistence type="inferred from homology"/>
<dbReference type="InterPro" id="IPR015422">
    <property type="entry name" value="PyrdxlP-dep_Trfase_small"/>
</dbReference>
<dbReference type="SMART" id="SM00345">
    <property type="entry name" value="HTH_GNTR"/>
    <property type="match status" value="1"/>
</dbReference>
<reference evidence="7 8" key="1">
    <citation type="submission" date="2016-10" db="EMBL/GenBank/DDBJ databases">
        <authorList>
            <person name="de Groot N.N."/>
        </authorList>
    </citation>
    <scope>NUCLEOTIDE SEQUENCE [LARGE SCALE GENOMIC DNA]</scope>
    <source>
        <strain evidence="7 8">CGMCC 1.9157</strain>
    </source>
</reference>
<dbReference type="Gene3D" id="3.90.1150.10">
    <property type="entry name" value="Aspartate Aminotransferase, domain 1"/>
    <property type="match status" value="1"/>
</dbReference>
<evidence type="ECO:0000256" key="4">
    <source>
        <dbReference type="ARBA" id="ARBA00023125"/>
    </source>
</evidence>
<keyword evidence="7" id="KW-0808">Transferase</keyword>
<dbReference type="Gene3D" id="3.40.640.10">
    <property type="entry name" value="Type I PLP-dependent aspartate aminotransferase-like (Major domain)"/>
    <property type="match status" value="1"/>
</dbReference>
<accession>A0A1I4ZW78</accession>
<keyword evidence="5" id="KW-0804">Transcription</keyword>
<dbReference type="SUPFAM" id="SSF46785">
    <property type="entry name" value="Winged helix' DNA-binding domain"/>
    <property type="match status" value="1"/>
</dbReference>
<dbReference type="AlphaFoldDB" id="A0A1I4ZW78"/>
<evidence type="ECO:0000259" key="6">
    <source>
        <dbReference type="PROSITE" id="PS50949"/>
    </source>
</evidence>
<sequence>MTNWWPDPAKLKRPVYKTLQGLIIDAIDAGELQPGDRMPTHRDFAYKLNISVQTVSRTYDALCKLGYLAGEVGRGTYVRYRETTDTPMPFVPNRQEGLIDLSMLKPVTSSLHYDTMQKGLEELSRDFTKDLVQSFRPEEAFREHIKIACRWLKSHHIHADPSHTTYTNGAIPALVASIMSAAPPGSTICAEEVSFHSIRPLCEYLGVRLETAGMDEEGLIPEQFEALCQNHSIRALVISPTVSNPRAYVMGSARRQEILDIARRNDVFIIENDVLGTLIKNAPPTLHQLDPERVFYITSFSKTIMPGLRVGLLITPPSMYIVTKNRHLVTNWMANPLTVDLLTHWFDNGTADHLISWQARALQQRQKLAARLLKGHSYLNHKCAPHIWIPLPKIWQESEFVERARKNNVAIAGSLPFIMAEHSNEGDPIKLNSVRVALGPCSEEQLTHALNVIATLLGAGSEKPLPMF</sequence>
<keyword evidence="8" id="KW-1185">Reference proteome</keyword>
<dbReference type="PANTHER" id="PTHR46577:SF1">
    <property type="entry name" value="HTH-TYPE TRANSCRIPTIONAL REGULATORY PROTEIN GABR"/>
    <property type="match status" value="1"/>
</dbReference>
<keyword evidence="4 7" id="KW-0238">DNA-binding</keyword>
<organism evidence="7 8">
    <name type="scientific">Cohaesibacter marisflavi</name>
    <dbReference type="NCBI Taxonomy" id="655353"/>
    <lineage>
        <taxon>Bacteria</taxon>
        <taxon>Pseudomonadati</taxon>
        <taxon>Pseudomonadota</taxon>
        <taxon>Alphaproteobacteria</taxon>
        <taxon>Hyphomicrobiales</taxon>
        <taxon>Cohaesibacteraceae</taxon>
    </lineage>
</organism>
<dbReference type="CDD" id="cd00609">
    <property type="entry name" value="AAT_like"/>
    <property type="match status" value="1"/>
</dbReference>
<dbReference type="InterPro" id="IPR036390">
    <property type="entry name" value="WH_DNA-bd_sf"/>
</dbReference>
<evidence type="ECO:0000256" key="2">
    <source>
        <dbReference type="ARBA" id="ARBA00022898"/>
    </source>
</evidence>
<dbReference type="SUPFAM" id="SSF53383">
    <property type="entry name" value="PLP-dependent transferases"/>
    <property type="match status" value="1"/>
</dbReference>
<evidence type="ECO:0000256" key="3">
    <source>
        <dbReference type="ARBA" id="ARBA00023015"/>
    </source>
</evidence>
<dbReference type="OrthoDB" id="9794015at2"/>
<keyword evidence="3" id="KW-0805">Transcription regulation</keyword>
<protein>
    <submittedName>
        <fullName evidence="7">DNA-binding transcriptional regulator, MocR family, contains an aminotransferase domain</fullName>
    </submittedName>
</protein>
<dbReference type="Gene3D" id="1.10.10.10">
    <property type="entry name" value="Winged helix-like DNA-binding domain superfamily/Winged helix DNA-binding domain"/>
    <property type="match status" value="1"/>
</dbReference>
<evidence type="ECO:0000313" key="8">
    <source>
        <dbReference type="Proteomes" id="UP000199236"/>
    </source>
</evidence>
<dbReference type="InterPro" id="IPR036388">
    <property type="entry name" value="WH-like_DNA-bd_sf"/>
</dbReference>
<dbReference type="Pfam" id="PF00392">
    <property type="entry name" value="GntR"/>
    <property type="match status" value="1"/>
</dbReference>
<dbReference type="PANTHER" id="PTHR46577">
    <property type="entry name" value="HTH-TYPE TRANSCRIPTIONAL REGULATORY PROTEIN GABR"/>
    <property type="match status" value="1"/>
</dbReference>
<keyword evidence="7" id="KW-0032">Aminotransferase</keyword>
<dbReference type="PROSITE" id="PS50949">
    <property type="entry name" value="HTH_GNTR"/>
    <property type="match status" value="1"/>
</dbReference>
<keyword evidence="2" id="KW-0663">Pyridoxal phosphate</keyword>
<dbReference type="STRING" id="655353.SAMN04488056_101245"/>
<evidence type="ECO:0000313" key="7">
    <source>
        <dbReference type="EMBL" id="SFN54457.1"/>
    </source>
</evidence>
<evidence type="ECO:0000256" key="1">
    <source>
        <dbReference type="ARBA" id="ARBA00005384"/>
    </source>
</evidence>
<dbReference type="InterPro" id="IPR000524">
    <property type="entry name" value="Tscrpt_reg_HTH_GntR"/>
</dbReference>
<name>A0A1I4ZW78_9HYPH</name>
<dbReference type="GO" id="GO:0008483">
    <property type="term" value="F:transaminase activity"/>
    <property type="evidence" value="ECO:0007669"/>
    <property type="project" value="UniProtKB-KW"/>
</dbReference>
<dbReference type="GO" id="GO:0003677">
    <property type="term" value="F:DNA binding"/>
    <property type="evidence" value="ECO:0007669"/>
    <property type="project" value="UniProtKB-KW"/>
</dbReference>
<comment type="similarity">
    <text evidence="1">In the C-terminal section; belongs to the class-I pyridoxal-phosphate-dependent aminotransferase family.</text>
</comment>
<dbReference type="RefSeq" id="WP_090068027.1">
    <property type="nucleotide sequence ID" value="NZ_FOVR01000001.1"/>
</dbReference>
<evidence type="ECO:0000256" key="5">
    <source>
        <dbReference type="ARBA" id="ARBA00023163"/>
    </source>
</evidence>
<dbReference type="GO" id="GO:0003700">
    <property type="term" value="F:DNA-binding transcription factor activity"/>
    <property type="evidence" value="ECO:0007669"/>
    <property type="project" value="InterPro"/>
</dbReference>
<dbReference type="InterPro" id="IPR015421">
    <property type="entry name" value="PyrdxlP-dep_Trfase_major"/>
</dbReference>